<reference evidence="3" key="1">
    <citation type="submission" date="2019-01" db="EMBL/GenBank/DDBJ databases">
        <title>Draft genome sequences of three monokaryotic isolates of the white-rot basidiomycete fungus Dichomitus squalens.</title>
        <authorList>
            <consortium name="DOE Joint Genome Institute"/>
            <person name="Lopez S.C."/>
            <person name="Andreopoulos B."/>
            <person name="Pangilinan J."/>
            <person name="Lipzen A."/>
            <person name="Riley R."/>
            <person name="Ahrendt S."/>
            <person name="Ng V."/>
            <person name="Barry K."/>
            <person name="Daum C."/>
            <person name="Grigoriev I.V."/>
            <person name="Hilden K.S."/>
            <person name="Makela M.R."/>
            <person name="de Vries R.P."/>
        </authorList>
    </citation>
    <scope>NUCLEOTIDE SEQUENCE [LARGE SCALE GENOMIC DNA]</scope>
    <source>
        <strain evidence="3">OM18370.1</strain>
    </source>
</reference>
<dbReference type="Proteomes" id="UP000292957">
    <property type="component" value="Unassembled WGS sequence"/>
</dbReference>
<accession>A0A4V2K189</accession>
<feature type="region of interest" description="Disordered" evidence="2">
    <location>
        <begin position="63"/>
        <end position="89"/>
    </location>
</feature>
<feature type="compositionally biased region" description="Acidic residues" evidence="2">
    <location>
        <begin position="63"/>
        <end position="88"/>
    </location>
</feature>
<dbReference type="AlphaFoldDB" id="A0A4V2K189"/>
<dbReference type="PANTHER" id="PTHR15323:SF6">
    <property type="entry name" value="CELL DIVISION CYCLE PROTEIN 123 HOMOLOG"/>
    <property type="match status" value="1"/>
</dbReference>
<dbReference type="EMBL" id="ML143397">
    <property type="protein sequence ID" value="TBU31863.1"/>
    <property type="molecule type" value="Genomic_DNA"/>
</dbReference>
<proteinExistence type="inferred from homology"/>
<gene>
    <name evidence="3" type="ORF">BD311DRAFT_751776</name>
</gene>
<dbReference type="GO" id="GO:0005737">
    <property type="term" value="C:cytoplasm"/>
    <property type="evidence" value="ECO:0007669"/>
    <property type="project" value="TreeGrafter"/>
</dbReference>
<name>A0A4V2K189_9APHY</name>
<dbReference type="Pfam" id="PF07065">
    <property type="entry name" value="D123"/>
    <property type="match status" value="1"/>
</dbReference>
<dbReference type="InterPro" id="IPR009772">
    <property type="entry name" value="CDC123"/>
</dbReference>
<evidence type="ECO:0000256" key="1">
    <source>
        <dbReference type="ARBA" id="ARBA00011047"/>
    </source>
</evidence>
<evidence type="ECO:0000256" key="2">
    <source>
        <dbReference type="SAM" id="MobiDB-lite"/>
    </source>
</evidence>
<evidence type="ECO:0000313" key="3">
    <source>
        <dbReference type="EMBL" id="TBU31863.1"/>
    </source>
</evidence>
<dbReference type="OrthoDB" id="360540at2759"/>
<protein>
    <submittedName>
        <fullName evidence="3">Cytoplasmic protein</fullName>
    </submittedName>
</protein>
<dbReference type="PANTHER" id="PTHR15323">
    <property type="entry name" value="D123 PROTEIN"/>
    <property type="match status" value="1"/>
</dbReference>
<comment type="similarity">
    <text evidence="1">Belongs to the CDC123 family.</text>
</comment>
<organism evidence="3">
    <name type="scientific">Dichomitus squalens</name>
    <dbReference type="NCBI Taxonomy" id="114155"/>
    <lineage>
        <taxon>Eukaryota</taxon>
        <taxon>Fungi</taxon>
        <taxon>Dikarya</taxon>
        <taxon>Basidiomycota</taxon>
        <taxon>Agaricomycotina</taxon>
        <taxon>Agaricomycetes</taxon>
        <taxon>Polyporales</taxon>
        <taxon>Polyporaceae</taxon>
        <taxon>Dichomitus</taxon>
    </lineage>
</organism>
<sequence length="363" mass="41193">MPAPVSVPPVLPSYAPSAILAFQFSNWYPAFRQHSIKSTVIRPLSAAFREYLDLDGVFVPDGAEDVPAESTLSDDENEDDESEDDESEDVQKFAFPELDAQIRAAIAEYGAVFPKLNFSSPRDAAWMLPASSPLKCTSPADVYLLLKSSDFVQHDLDPELVFDGCEPPRETDTSPPYDLELVLRKWYPVDRARELRCFVRQEVLIGISQRDPNYYDFWNERDTQHKVLAAVTEFWETNIKGKWEQTQGDYVFDFLLTRDLSRGHIVDFNPYHSRTDPLLFTYDELHEILLARPDTPELRVVDSPSHPAATRNAPAHQHNMMPIEALAMSSGRDISDFADAWRDEIRKSMADEEEGEEQSTAGG</sequence>